<dbReference type="EMBL" id="BRXR01000002">
    <property type="protein sequence ID" value="GLC32913.1"/>
    <property type="molecule type" value="Genomic_DNA"/>
</dbReference>
<accession>A0ABQ5NCC6</accession>
<comment type="caution">
    <text evidence="1">The sequence shown here is derived from an EMBL/GenBank/DDBJ whole genome shotgun (WGS) entry which is preliminary data.</text>
</comment>
<name>A0ABQ5NCC6_9CLOT</name>
<gene>
    <name evidence="1" type="ORF">bsdE14_43230</name>
</gene>
<protein>
    <recommendedName>
        <fullName evidence="3">Phage portal protein</fullName>
    </recommendedName>
</protein>
<dbReference type="RefSeq" id="WP_264852374.1">
    <property type="nucleotide sequence ID" value="NZ_BRXR01000002.1"/>
</dbReference>
<keyword evidence="2" id="KW-1185">Reference proteome</keyword>
<dbReference type="Pfam" id="PF04860">
    <property type="entry name" value="Phage_portal"/>
    <property type="match status" value="1"/>
</dbReference>
<evidence type="ECO:0000313" key="2">
    <source>
        <dbReference type="Proteomes" id="UP001208567"/>
    </source>
</evidence>
<sequence>MGILNKFFNKNPATTRVELITSNGNGFYSWNGSLYKSDIIRACIRPKAKAVGKLVAKHVRETINTDSSTSLKINPDVYMRFLLEEPNPFMTGQMLQEKVTTQLQLNNNAFIYINRDENGYANELYPIPCVSVEAIYNQSGELFLKCTLRNGKMVTFPYADVIHLRQDYNENDIFGESPRETLLPLMDIVITTDQGIVKAIKNSMIIKWLMKFKSVLRPEDRDMEVSKFVDNFLSIEKGKGVAATDPKYDLEQVEDKPYVPNAAQMDRTVLRLYSFFGTNEKIVQSKYTEDEWNSYYEAEIEPLALQLSGEYTRKLFNRRERGFGNSIIFEASNLQYASMSTKLNLLQMVDRGALTPNEWRKLLGGLAPLEGGDKPVRRLDTAVVGGGENK</sequence>
<reference evidence="1 2" key="1">
    <citation type="journal article" date="2024" name="Int. J. Syst. Evol. Microbiol.">
        <title>Clostridium omnivorum sp. nov., isolated from anoxic soil under the treatment of reductive soil disinfestation.</title>
        <authorList>
            <person name="Ueki A."/>
            <person name="Tonouchi A."/>
            <person name="Kaku N."/>
            <person name="Honma S."/>
            <person name="Ueki K."/>
        </authorList>
    </citation>
    <scope>NUCLEOTIDE SEQUENCE [LARGE SCALE GENOMIC DNA]</scope>
    <source>
        <strain evidence="1 2">E14</strain>
    </source>
</reference>
<dbReference type="Proteomes" id="UP001208567">
    <property type="component" value="Unassembled WGS sequence"/>
</dbReference>
<dbReference type="InterPro" id="IPR006944">
    <property type="entry name" value="Phage/GTA_portal"/>
</dbReference>
<evidence type="ECO:0008006" key="3">
    <source>
        <dbReference type="Google" id="ProtNLM"/>
    </source>
</evidence>
<evidence type="ECO:0000313" key="1">
    <source>
        <dbReference type="EMBL" id="GLC32913.1"/>
    </source>
</evidence>
<organism evidence="1 2">
    <name type="scientific">Clostridium omnivorum</name>
    <dbReference type="NCBI Taxonomy" id="1604902"/>
    <lineage>
        <taxon>Bacteria</taxon>
        <taxon>Bacillati</taxon>
        <taxon>Bacillota</taxon>
        <taxon>Clostridia</taxon>
        <taxon>Eubacteriales</taxon>
        <taxon>Clostridiaceae</taxon>
        <taxon>Clostridium</taxon>
    </lineage>
</organism>
<proteinExistence type="predicted"/>